<proteinExistence type="predicted"/>
<evidence type="ECO:0000313" key="1">
    <source>
        <dbReference type="EMBL" id="KAI4346877.1"/>
    </source>
</evidence>
<comment type="caution">
    <text evidence="1">The sequence shown here is derived from an EMBL/GenBank/DDBJ whole genome shotgun (WGS) entry which is preliminary data.</text>
</comment>
<organism evidence="1 2">
    <name type="scientific">Bauhinia variegata</name>
    <name type="common">Purple orchid tree</name>
    <name type="synonym">Phanera variegata</name>
    <dbReference type="NCBI Taxonomy" id="167791"/>
    <lineage>
        <taxon>Eukaryota</taxon>
        <taxon>Viridiplantae</taxon>
        <taxon>Streptophyta</taxon>
        <taxon>Embryophyta</taxon>
        <taxon>Tracheophyta</taxon>
        <taxon>Spermatophyta</taxon>
        <taxon>Magnoliopsida</taxon>
        <taxon>eudicotyledons</taxon>
        <taxon>Gunneridae</taxon>
        <taxon>Pentapetalae</taxon>
        <taxon>rosids</taxon>
        <taxon>fabids</taxon>
        <taxon>Fabales</taxon>
        <taxon>Fabaceae</taxon>
        <taxon>Cercidoideae</taxon>
        <taxon>Cercideae</taxon>
        <taxon>Bauhiniinae</taxon>
        <taxon>Bauhinia</taxon>
    </lineage>
</organism>
<evidence type="ECO:0000313" key="2">
    <source>
        <dbReference type="Proteomes" id="UP000828941"/>
    </source>
</evidence>
<accession>A0ACB9PFQ1</accession>
<dbReference type="EMBL" id="CM039429">
    <property type="protein sequence ID" value="KAI4346877.1"/>
    <property type="molecule type" value="Genomic_DNA"/>
</dbReference>
<protein>
    <submittedName>
        <fullName evidence="1">Uncharacterized protein</fullName>
    </submittedName>
</protein>
<gene>
    <name evidence="1" type="ORF">L6164_007740</name>
</gene>
<sequence length="86" mass="9693">MRAPSAMADDLRFLIKSQREIDVSSVQFCSVDGSQLDDESQSNLDYYIIQSTPFTHFLPLLVAPPFVPGSLRRSSVELDEFPDELL</sequence>
<dbReference type="Proteomes" id="UP000828941">
    <property type="component" value="Chromosome 4"/>
</dbReference>
<reference evidence="1 2" key="1">
    <citation type="journal article" date="2022" name="DNA Res.">
        <title>Chromosomal-level genome assembly of the orchid tree Bauhinia variegata (Leguminosae; Cercidoideae) supports the allotetraploid origin hypothesis of Bauhinia.</title>
        <authorList>
            <person name="Zhong Y."/>
            <person name="Chen Y."/>
            <person name="Zheng D."/>
            <person name="Pang J."/>
            <person name="Liu Y."/>
            <person name="Luo S."/>
            <person name="Meng S."/>
            <person name="Qian L."/>
            <person name="Wei D."/>
            <person name="Dai S."/>
            <person name="Zhou R."/>
        </authorList>
    </citation>
    <scope>NUCLEOTIDE SEQUENCE [LARGE SCALE GENOMIC DNA]</scope>
    <source>
        <strain evidence="1">BV-YZ2020</strain>
    </source>
</reference>
<keyword evidence="2" id="KW-1185">Reference proteome</keyword>
<name>A0ACB9PFQ1_BAUVA</name>